<keyword evidence="7" id="KW-0131">Cell cycle</keyword>
<feature type="compositionally biased region" description="Basic and acidic residues" evidence="4">
    <location>
        <begin position="1"/>
        <end position="23"/>
    </location>
</feature>
<evidence type="ECO:0000259" key="6">
    <source>
        <dbReference type="Pfam" id="PF03717"/>
    </source>
</evidence>
<sequence>MTERRGSEPPRRRGGEPERDSPPRKSPSRRPAATDSGRSSSQRPADRGARPRKAAPQTSETRKAAPRTPDTRKAAPRKPDLRKAAPRKAVPADPRPRKTAVGDPRRAAKKAAASPRKAAGAGSARPALRRTGPDGRPLKAVAKKGVAKKAVAKKAAAPRKRPPQNRRPPVPRKPKPKRPPRTLKLGRPALRLRVTFGVMAFVLSLFAGRLILLQGVDPNSYALAATKENTKPFVLHASRGDIVDRNGVPLSVSDDAVAITADPSQTSKVAGDLAAILSPKLSGTTYDKLVATLSRKGRFVYVARQVSPQTWNQIDAAIKAQNNDRAKAKQPLLVGLYTEADPVRNHPNGTIAANVVGVVSAEGKGQSGLEQGLNDKLSGQDGKAMYEVDAKGNKIPNADHTVEEPKPGVGAQLTLDADLQWFAEKRIEQAVKQYKAESGAVVTMDVKSGEIVAMANYPTFDPNQPVKADALKNPALEQVYEPGSVQKVVTMAALADAGLISLDTKLKVPGGISVQRRTIRDHFDHGVLNLTIAGVIAKSSNVGTVIASQQMPIQDFVHYLKNFGFGEKTGLNFPGESRGLMPPGDEWSELTRSNVAFGQGLSANAVQMTAAVNAVANGGVYVPPKLVKNYVDANGNSIPNPSGASRRVVSESAAKQVSTMMEAVTAKGGTATQAAIPGYLVAGKTGTAQEVDSSCGCYRKWATSFAGFAPADNPRFVTYVVLQNPTNGRGGGFQGGPVFHDVMSYALQKYAVPPTGAKQPVVPLTW</sequence>
<dbReference type="Gene3D" id="3.30.450.330">
    <property type="match status" value="1"/>
</dbReference>
<accession>A0ABN2FP19</accession>
<organism evidence="7 8">
    <name type="scientific">Kribbella alba</name>
    <dbReference type="NCBI Taxonomy" id="190197"/>
    <lineage>
        <taxon>Bacteria</taxon>
        <taxon>Bacillati</taxon>
        <taxon>Actinomycetota</taxon>
        <taxon>Actinomycetes</taxon>
        <taxon>Propionibacteriales</taxon>
        <taxon>Kribbellaceae</taxon>
        <taxon>Kribbella</taxon>
    </lineage>
</organism>
<dbReference type="Proteomes" id="UP001501319">
    <property type="component" value="Unassembled WGS sequence"/>
</dbReference>
<feature type="region of interest" description="Disordered" evidence="4">
    <location>
        <begin position="1"/>
        <end position="185"/>
    </location>
</feature>
<feature type="domain" description="Penicillin-binding protein transpeptidase" evidence="5">
    <location>
        <begin position="439"/>
        <end position="743"/>
    </location>
</feature>
<dbReference type="SUPFAM" id="SSF56519">
    <property type="entry name" value="Penicillin binding protein dimerisation domain"/>
    <property type="match status" value="1"/>
</dbReference>
<evidence type="ECO:0000256" key="4">
    <source>
        <dbReference type="SAM" id="MobiDB-lite"/>
    </source>
</evidence>
<gene>
    <name evidence="7" type="primary">ftsI</name>
    <name evidence="7" type="ORF">GCM10009744_53050</name>
</gene>
<feature type="compositionally biased region" description="Low complexity" evidence="4">
    <location>
        <begin position="110"/>
        <end position="126"/>
    </location>
</feature>
<protein>
    <submittedName>
        <fullName evidence="7">Cell division protein FtsI</fullName>
    </submittedName>
</protein>
<evidence type="ECO:0000313" key="8">
    <source>
        <dbReference type="Proteomes" id="UP001501319"/>
    </source>
</evidence>
<dbReference type="Gene3D" id="3.90.1310.10">
    <property type="entry name" value="Penicillin-binding protein 2a (Domain 2)"/>
    <property type="match status" value="1"/>
</dbReference>
<proteinExistence type="inferred from homology"/>
<evidence type="ECO:0000256" key="1">
    <source>
        <dbReference type="ARBA" id="ARBA00004370"/>
    </source>
</evidence>
<dbReference type="InterPro" id="IPR012338">
    <property type="entry name" value="Beta-lactam/transpept-like"/>
</dbReference>
<feature type="compositionally biased region" description="Basic residues" evidence="4">
    <location>
        <begin position="141"/>
        <end position="181"/>
    </location>
</feature>
<evidence type="ECO:0000256" key="2">
    <source>
        <dbReference type="ARBA" id="ARBA00007171"/>
    </source>
</evidence>
<evidence type="ECO:0000313" key="7">
    <source>
        <dbReference type="EMBL" id="GAA1654211.1"/>
    </source>
</evidence>
<dbReference type="InterPro" id="IPR036138">
    <property type="entry name" value="PBP_dimer_sf"/>
</dbReference>
<reference evidence="7 8" key="1">
    <citation type="journal article" date="2019" name="Int. J. Syst. Evol. Microbiol.">
        <title>The Global Catalogue of Microorganisms (GCM) 10K type strain sequencing project: providing services to taxonomists for standard genome sequencing and annotation.</title>
        <authorList>
            <consortium name="The Broad Institute Genomics Platform"/>
            <consortium name="The Broad Institute Genome Sequencing Center for Infectious Disease"/>
            <person name="Wu L."/>
            <person name="Ma J."/>
        </authorList>
    </citation>
    <scope>NUCLEOTIDE SEQUENCE [LARGE SCALE GENOMIC DNA]</scope>
    <source>
        <strain evidence="7 8">JCM 14306</strain>
    </source>
</reference>
<keyword evidence="3" id="KW-0472">Membrane</keyword>
<dbReference type="InterPro" id="IPR050515">
    <property type="entry name" value="Beta-lactam/transpept"/>
</dbReference>
<comment type="subcellular location">
    <subcellularLocation>
        <location evidence="1">Membrane</location>
    </subcellularLocation>
</comment>
<dbReference type="PANTHER" id="PTHR30627">
    <property type="entry name" value="PEPTIDOGLYCAN D,D-TRANSPEPTIDASE"/>
    <property type="match status" value="1"/>
</dbReference>
<evidence type="ECO:0000256" key="3">
    <source>
        <dbReference type="ARBA" id="ARBA00023136"/>
    </source>
</evidence>
<feature type="compositionally biased region" description="Basic and acidic residues" evidence="4">
    <location>
        <begin position="69"/>
        <end position="83"/>
    </location>
</feature>
<dbReference type="InterPro" id="IPR005311">
    <property type="entry name" value="PBP_dimer"/>
</dbReference>
<keyword evidence="7" id="KW-0132">Cell division</keyword>
<dbReference type="PANTHER" id="PTHR30627:SF1">
    <property type="entry name" value="PEPTIDOGLYCAN D,D-TRANSPEPTIDASE FTSI"/>
    <property type="match status" value="1"/>
</dbReference>
<comment type="caution">
    <text evidence="7">The sequence shown here is derived from an EMBL/GenBank/DDBJ whole genome shotgun (WGS) entry which is preliminary data.</text>
</comment>
<name>A0ABN2FP19_9ACTN</name>
<dbReference type="Gene3D" id="3.40.710.10">
    <property type="entry name" value="DD-peptidase/beta-lactamase superfamily"/>
    <property type="match status" value="1"/>
</dbReference>
<dbReference type="Pfam" id="PF00905">
    <property type="entry name" value="Transpeptidase"/>
    <property type="match status" value="1"/>
</dbReference>
<dbReference type="Pfam" id="PF03717">
    <property type="entry name" value="PBP_dimer"/>
    <property type="match status" value="1"/>
</dbReference>
<comment type="similarity">
    <text evidence="2">Belongs to the transpeptidase family.</text>
</comment>
<dbReference type="GO" id="GO:0051301">
    <property type="term" value="P:cell division"/>
    <property type="evidence" value="ECO:0007669"/>
    <property type="project" value="UniProtKB-KW"/>
</dbReference>
<evidence type="ECO:0000259" key="5">
    <source>
        <dbReference type="Pfam" id="PF00905"/>
    </source>
</evidence>
<dbReference type="EMBL" id="BAAANE010000009">
    <property type="protein sequence ID" value="GAA1654211.1"/>
    <property type="molecule type" value="Genomic_DNA"/>
</dbReference>
<dbReference type="SUPFAM" id="SSF56601">
    <property type="entry name" value="beta-lactamase/transpeptidase-like"/>
    <property type="match status" value="1"/>
</dbReference>
<keyword evidence="8" id="KW-1185">Reference proteome</keyword>
<feature type="domain" description="Penicillin-binding protein dimerisation" evidence="6">
    <location>
        <begin position="236"/>
        <end position="397"/>
    </location>
</feature>
<dbReference type="InterPro" id="IPR001460">
    <property type="entry name" value="PCN-bd_Tpept"/>
</dbReference>